<name>X1RWW6_9ZZZZ</name>
<gene>
    <name evidence="1" type="ORF">S12H4_00127</name>
</gene>
<dbReference type="AlphaFoldDB" id="X1RWW6"/>
<accession>X1RWW6</accession>
<evidence type="ECO:0000313" key="1">
    <source>
        <dbReference type="EMBL" id="GAI67680.1"/>
    </source>
</evidence>
<reference evidence="1" key="1">
    <citation type="journal article" date="2014" name="Front. Microbiol.">
        <title>High frequency of phylogenetically diverse reductive dehalogenase-homologous genes in deep subseafloor sedimentary metagenomes.</title>
        <authorList>
            <person name="Kawai M."/>
            <person name="Futagami T."/>
            <person name="Toyoda A."/>
            <person name="Takaki Y."/>
            <person name="Nishi S."/>
            <person name="Hori S."/>
            <person name="Arai W."/>
            <person name="Tsubouchi T."/>
            <person name="Morono Y."/>
            <person name="Uchiyama I."/>
            <person name="Ito T."/>
            <person name="Fujiyama A."/>
            <person name="Inagaki F."/>
            <person name="Takami H."/>
        </authorList>
    </citation>
    <scope>NUCLEOTIDE SEQUENCE</scope>
    <source>
        <strain evidence="1">Expedition CK06-06</strain>
    </source>
</reference>
<proteinExistence type="predicted"/>
<comment type="caution">
    <text evidence="1">The sequence shown here is derived from an EMBL/GenBank/DDBJ whole genome shotgun (WGS) entry which is preliminary data.</text>
</comment>
<organism evidence="1">
    <name type="scientific">marine sediment metagenome</name>
    <dbReference type="NCBI Taxonomy" id="412755"/>
    <lineage>
        <taxon>unclassified sequences</taxon>
        <taxon>metagenomes</taxon>
        <taxon>ecological metagenomes</taxon>
    </lineage>
</organism>
<dbReference type="EMBL" id="BARW01000008">
    <property type="protein sequence ID" value="GAI67680.1"/>
    <property type="molecule type" value="Genomic_DNA"/>
</dbReference>
<protein>
    <submittedName>
        <fullName evidence="1">Uncharacterized protein</fullName>
    </submittedName>
</protein>
<sequence>MPHGTPDWGHEGPKETTFGLDDLGEHAVRMGSPHLWDRRGDVMAMADFRDGLGQAQIQSVGVGGTVGLSTGHTRTGAYSVVFGGDGVNVTDQYAFVELALPAPSKVGIEFSFSFESLDGVWEAYLYWTDAAREYQARVRFRPAGLLRDVSWFDGGYHPFNTGLFLNQRDRPIHTMKMVVDLLNHEYVRFIINNHSYSLIGNYAMDVAPSIQSYLWAWGIYHRQVGDVSDVYLDRLIVTQNEP</sequence>